<dbReference type="AlphaFoldDB" id="A0A4R4VBY4"/>
<evidence type="ECO:0000313" key="6">
    <source>
        <dbReference type="Proteomes" id="UP000295674"/>
    </source>
</evidence>
<accession>A0A4R4VBY4</accession>
<dbReference type="RefSeq" id="WP_132679494.1">
    <property type="nucleotide sequence ID" value="NZ_SMKS01000086.1"/>
</dbReference>
<evidence type="ECO:0000256" key="1">
    <source>
        <dbReference type="ARBA" id="ARBA00009013"/>
    </source>
</evidence>
<dbReference type="OrthoDB" id="3690201at2"/>
<evidence type="ECO:0000313" key="5">
    <source>
        <dbReference type="EMBL" id="TDC99992.1"/>
    </source>
</evidence>
<protein>
    <recommendedName>
        <fullName evidence="2">Anti-sigma factor antagonist</fullName>
    </recommendedName>
</protein>
<dbReference type="PROSITE" id="PS50801">
    <property type="entry name" value="STAS"/>
    <property type="match status" value="1"/>
</dbReference>
<evidence type="ECO:0000256" key="2">
    <source>
        <dbReference type="RuleBase" id="RU003749"/>
    </source>
</evidence>
<dbReference type="SUPFAM" id="SSF52091">
    <property type="entry name" value="SpoIIaa-like"/>
    <property type="match status" value="1"/>
</dbReference>
<dbReference type="PANTHER" id="PTHR33495">
    <property type="entry name" value="ANTI-SIGMA FACTOR ANTAGONIST TM_1081-RELATED-RELATED"/>
    <property type="match status" value="1"/>
</dbReference>
<dbReference type="InterPro" id="IPR003658">
    <property type="entry name" value="Anti-sigma_ant"/>
</dbReference>
<evidence type="ECO:0000259" key="4">
    <source>
        <dbReference type="PROSITE" id="PS50801"/>
    </source>
</evidence>
<comment type="similarity">
    <text evidence="1 2">Belongs to the anti-sigma-factor antagonist family.</text>
</comment>
<dbReference type="InterPro" id="IPR036513">
    <property type="entry name" value="STAS_dom_sf"/>
</dbReference>
<dbReference type="GO" id="GO:0043856">
    <property type="term" value="F:anti-sigma factor antagonist activity"/>
    <property type="evidence" value="ECO:0007669"/>
    <property type="project" value="InterPro"/>
</dbReference>
<sequence length="156" mass="16390">MIVSRSLPAQASHGSGGIIAPRSASDANPSGGASRSALRVRVQWPEPGVVVVSVGGEIDMASLPRITEVVRQRLTAARLHTAIVDLEQVGFASSAVLELLMLAYNAAGRREAQLLVVPGRGRVSRLLELTGLSALFEQAPTVDDALARARQQAMDS</sequence>
<dbReference type="Gene3D" id="3.30.750.24">
    <property type="entry name" value="STAS domain"/>
    <property type="match status" value="1"/>
</dbReference>
<dbReference type="CDD" id="cd07043">
    <property type="entry name" value="STAS_anti-anti-sigma_factors"/>
    <property type="match status" value="1"/>
</dbReference>
<evidence type="ECO:0000256" key="3">
    <source>
        <dbReference type="SAM" id="MobiDB-lite"/>
    </source>
</evidence>
<dbReference type="EMBL" id="SMKS01000086">
    <property type="protein sequence ID" value="TDC99992.1"/>
    <property type="molecule type" value="Genomic_DNA"/>
</dbReference>
<feature type="region of interest" description="Disordered" evidence="3">
    <location>
        <begin position="1"/>
        <end position="32"/>
    </location>
</feature>
<dbReference type="InterPro" id="IPR002645">
    <property type="entry name" value="STAS_dom"/>
</dbReference>
<dbReference type="PANTHER" id="PTHR33495:SF2">
    <property type="entry name" value="ANTI-SIGMA FACTOR ANTAGONIST TM_1081-RELATED"/>
    <property type="match status" value="1"/>
</dbReference>
<feature type="domain" description="STAS" evidence="4">
    <location>
        <begin position="47"/>
        <end position="149"/>
    </location>
</feature>
<organism evidence="5 6">
    <name type="scientific">Saccharopolyspora terrae</name>
    <dbReference type="NCBI Taxonomy" id="2530384"/>
    <lineage>
        <taxon>Bacteria</taxon>
        <taxon>Bacillati</taxon>
        <taxon>Actinomycetota</taxon>
        <taxon>Actinomycetes</taxon>
        <taxon>Pseudonocardiales</taxon>
        <taxon>Pseudonocardiaceae</taxon>
        <taxon>Saccharopolyspora</taxon>
    </lineage>
</organism>
<dbReference type="Pfam" id="PF01740">
    <property type="entry name" value="STAS"/>
    <property type="match status" value="1"/>
</dbReference>
<gene>
    <name evidence="5" type="ORF">E1181_28425</name>
</gene>
<comment type="caution">
    <text evidence="5">The sequence shown here is derived from an EMBL/GenBank/DDBJ whole genome shotgun (WGS) entry which is preliminary data.</text>
</comment>
<proteinExistence type="inferred from homology"/>
<dbReference type="Proteomes" id="UP000295674">
    <property type="component" value="Unassembled WGS sequence"/>
</dbReference>
<keyword evidence="6" id="KW-1185">Reference proteome</keyword>
<name>A0A4R4VBY4_9PSEU</name>
<reference evidence="5 6" key="1">
    <citation type="submission" date="2019-03" db="EMBL/GenBank/DDBJ databases">
        <title>Draft genome sequences of novel Actinobacteria.</title>
        <authorList>
            <person name="Sahin N."/>
            <person name="Ay H."/>
            <person name="Saygin H."/>
        </authorList>
    </citation>
    <scope>NUCLEOTIDE SEQUENCE [LARGE SCALE GENOMIC DNA]</scope>
    <source>
        <strain evidence="5 6">16K309</strain>
    </source>
</reference>
<dbReference type="NCBIfam" id="TIGR00377">
    <property type="entry name" value="ant_ant_sig"/>
    <property type="match status" value="1"/>
</dbReference>